<dbReference type="AlphaFoldDB" id="A0A7W6RTX8"/>
<sequence>MAVGNDRRINHREFRNEWKAFQRQDRFVPANAFQVLNRSADGCSKMMLGSNEYCDGEKAGNNQDEEPPNLHVARTVLDFAGDIVSHDGSITAQLRPHRIEIAYGPLIGLRRQPVEFINGPCVNRIGGGRRLRRVFFVAGLLAKLGDRLGFLGDFLRSLNQKTVVIERKALRESLDLQLDLALQSAVFRQENRPNKRRETLGFYRIARLRQDQGDLYIARKVRLCFDPFQKDERKSRCNQRICHDAKQKKSCNSTE</sequence>
<protein>
    <submittedName>
        <fullName evidence="1">Uncharacterized protein</fullName>
    </submittedName>
</protein>
<dbReference type="RefSeq" id="WP_183929627.1">
    <property type="nucleotide sequence ID" value="NZ_JACIGM010000019.1"/>
</dbReference>
<comment type="caution">
    <text evidence="1">The sequence shown here is derived from an EMBL/GenBank/DDBJ whole genome shotgun (WGS) entry which is preliminary data.</text>
</comment>
<proteinExistence type="predicted"/>
<dbReference type="Proteomes" id="UP000533641">
    <property type="component" value="Unassembled WGS sequence"/>
</dbReference>
<dbReference type="EMBL" id="JACIGM010000019">
    <property type="protein sequence ID" value="MBB4278546.1"/>
    <property type="molecule type" value="Genomic_DNA"/>
</dbReference>
<organism evidence="1 2">
    <name type="scientific">Rhizobium mongolense</name>
    <dbReference type="NCBI Taxonomy" id="57676"/>
    <lineage>
        <taxon>Bacteria</taxon>
        <taxon>Pseudomonadati</taxon>
        <taxon>Pseudomonadota</taxon>
        <taxon>Alphaproteobacteria</taxon>
        <taxon>Hyphomicrobiales</taxon>
        <taxon>Rhizobiaceae</taxon>
        <taxon>Rhizobium/Agrobacterium group</taxon>
        <taxon>Rhizobium</taxon>
    </lineage>
</organism>
<accession>A0A7W6RTX8</accession>
<evidence type="ECO:0000313" key="1">
    <source>
        <dbReference type="EMBL" id="MBB4278546.1"/>
    </source>
</evidence>
<reference evidence="1 2" key="1">
    <citation type="submission" date="2020-08" db="EMBL/GenBank/DDBJ databases">
        <title>Genomic Encyclopedia of Type Strains, Phase IV (KMG-V): Genome sequencing to study the core and pangenomes of soil and plant-associated prokaryotes.</title>
        <authorList>
            <person name="Whitman W."/>
        </authorList>
    </citation>
    <scope>NUCLEOTIDE SEQUENCE [LARGE SCALE GENOMIC DNA]</scope>
    <source>
        <strain evidence="1 2">SEMIA 402</strain>
    </source>
</reference>
<name>A0A7W6RTX8_9HYPH</name>
<gene>
    <name evidence="1" type="ORF">GGE12_006357</name>
</gene>
<evidence type="ECO:0000313" key="2">
    <source>
        <dbReference type="Proteomes" id="UP000533641"/>
    </source>
</evidence>